<feature type="compositionally biased region" description="Low complexity" evidence="1">
    <location>
        <begin position="83"/>
        <end position="98"/>
    </location>
</feature>
<protein>
    <submittedName>
        <fullName evidence="2">Uncharacterized protein</fullName>
    </submittedName>
</protein>
<reference evidence="2 3" key="1">
    <citation type="journal article" date="2021" name="MBio">
        <title>A New Model Trypanosomatid, Novymonas esmeraldas: Genomic Perception of Its 'Candidatus Pandoraea novymonadis' Endosymbiont.</title>
        <authorList>
            <person name="Zakharova A."/>
            <person name="Saura A."/>
            <person name="Butenko A."/>
            <person name="Podesvova L."/>
            <person name="Warmusova S."/>
            <person name="Kostygov A.Y."/>
            <person name="Nenarokova A."/>
            <person name="Lukes J."/>
            <person name="Opperdoes F.R."/>
            <person name="Yurchenko V."/>
        </authorList>
    </citation>
    <scope>NUCLEOTIDE SEQUENCE [LARGE SCALE GENOMIC DNA]</scope>
    <source>
        <strain evidence="2 3">E262AT.01</strain>
    </source>
</reference>
<feature type="compositionally biased region" description="Basic and acidic residues" evidence="1">
    <location>
        <begin position="29"/>
        <end position="42"/>
    </location>
</feature>
<sequence length="236" mass="24887">MDLQHLRKSPWRDVLAEVAAQQNLLESLLHSEPDSRNDDGAARRSASPSPGGERAPGRVSRWDGTAARRSRALISPSPERHSTTVSRGTGAATARGGADSLATDLWRSTASPARSSTRETSRAVNDLVEALSTSSWSSSDGESGTPLDGTSTPRRNTLGPSDVPHATQGSPSGPCGDGAVPDAAHSRSEAVDVAQRFLKATRVVASEFEARQRIVFAEFAELTELLSRFVCGVATA</sequence>
<feature type="region of interest" description="Disordered" evidence="1">
    <location>
        <begin position="27"/>
        <end position="187"/>
    </location>
</feature>
<name>A0AAW0ET78_9TRYP</name>
<keyword evidence="3" id="KW-1185">Reference proteome</keyword>
<organism evidence="2 3">
    <name type="scientific">Novymonas esmeraldas</name>
    <dbReference type="NCBI Taxonomy" id="1808958"/>
    <lineage>
        <taxon>Eukaryota</taxon>
        <taxon>Discoba</taxon>
        <taxon>Euglenozoa</taxon>
        <taxon>Kinetoplastea</taxon>
        <taxon>Metakinetoplastina</taxon>
        <taxon>Trypanosomatida</taxon>
        <taxon>Trypanosomatidae</taxon>
        <taxon>Novymonas</taxon>
    </lineage>
</organism>
<dbReference type="Proteomes" id="UP001430356">
    <property type="component" value="Unassembled WGS sequence"/>
</dbReference>
<evidence type="ECO:0000313" key="3">
    <source>
        <dbReference type="Proteomes" id="UP001430356"/>
    </source>
</evidence>
<dbReference type="AlphaFoldDB" id="A0AAW0ET78"/>
<accession>A0AAW0ET78</accession>
<dbReference type="EMBL" id="JAECZO010000081">
    <property type="protein sequence ID" value="KAK7196624.1"/>
    <property type="molecule type" value="Genomic_DNA"/>
</dbReference>
<comment type="caution">
    <text evidence="2">The sequence shown here is derived from an EMBL/GenBank/DDBJ whole genome shotgun (WGS) entry which is preliminary data.</text>
</comment>
<gene>
    <name evidence="2" type="ORF">NESM_000601200</name>
</gene>
<evidence type="ECO:0000313" key="2">
    <source>
        <dbReference type="EMBL" id="KAK7196624.1"/>
    </source>
</evidence>
<evidence type="ECO:0000256" key="1">
    <source>
        <dbReference type="SAM" id="MobiDB-lite"/>
    </source>
</evidence>
<feature type="compositionally biased region" description="Low complexity" evidence="1">
    <location>
        <begin position="132"/>
        <end position="143"/>
    </location>
</feature>
<proteinExistence type="predicted"/>
<feature type="compositionally biased region" description="Polar residues" evidence="1">
    <location>
        <begin position="148"/>
        <end position="159"/>
    </location>
</feature>